<dbReference type="Gene3D" id="1.10.10.60">
    <property type="entry name" value="Homeodomain-like"/>
    <property type="match status" value="1"/>
</dbReference>
<accession>A0A1M6SL37</accession>
<evidence type="ECO:0000313" key="2">
    <source>
        <dbReference type="EMBL" id="SHK45288.1"/>
    </source>
</evidence>
<dbReference type="PANTHER" id="PTHR33293">
    <property type="entry name" value="INSERTION ELEMENT IS1 1 PROTEIN INSB-RELATED"/>
    <property type="match status" value="1"/>
</dbReference>
<dbReference type="InterPro" id="IPR051354">
    <property type="entry name" value="Transposase_27_IS1"/>
</dbReference>
<sequence length="141" mass="16678">MENQCPKCNNQNVSKSGVIKGKQRFFCKNCNYNFTVKKLGKQIDDYYVTKALQLYLEGLSFREIERIIGVSHVSISSWIKKYNITRPPHSEFHPVYKVLKQNELIEYISQESNLENSGLIITQFADKYMLIKWERFKKDSR</sequence>
<dbReference type="Proteomes" id="UP000184498">
    <property type="component" value="Unassembled WGS sequence"/>
</dbReference>
<dbReference type="STRING" id="216903.SAMN05444371_2515"/>
<organism evidence="2 3">
    <name type="scientific">Epilithonimonas mollis</name>
    <dbReference type="NCBI Taxonomy" id="216903"/>
    <lineage>
        <taxon>Bacteria</taxon>
        <taxon>Pseudomonadati</taxon>
        <taxon>Bacteroidota</taxon>
        <taxon>Flavobacteriia</taxon>
        <taxon>Flavobacteriales</taxon>
        <taxon>Weeksellaceae</taxon>
        <taxon>Chryseobacterium group</taxon>
        <taxon>Epilithonimonas</taxon>
    </lineage>
</organism>
<name>A0A1M6SL37_9FLAO</name>
<feature type="domain" description="Terminase ATPase subunit N-terminal" evidence="1">
    <location>
        <begin position="50"/>
        <end position="83"/>
    </location>
</feature>
<dbReference type="InterPro" id="IPR009057">
    <property type="entry name" value="Homeodomain-like_sf"/>
</dbReference>
<dbReference type="EMBL" id="FRAM01000002">
    <property type="protein sequence ID" value="SHK45288.1"/>
    <property type="molecule type" value="Genomic_DNA"/>
</dbReference>
<dbReference type="AlphaFoldDB" id="A0A1M6SL37"/>
<evidence type="ECO:0000313" key="3">
    <source>
        <dbReference type="Proteomes" id="UP000184498"/>
    </source>
</evidence>
<dbReference type="InterPro" id="IPR010332">
    <property type="entry name" value="ATPase_terminase-su_N"/>
</dbReference>
<keyword evidence="3" id="KW-1185">Reference proteome</keyword>
<dbReference type="PANTHER" id="PTHR33293:SF2">
    <property type="entry name" value="TRANSPOSASE"/>
    <property type="match status" value="1"/>
</dbReference>
<protein>
    <submittedName>
        <fullName evidence="2">Putative ATPase subunit of terminase (GpP-like)</fullName>
    </submittedName>
</protein>
<proteinExistence type="predicted"/>
<dbReference type="OrthoDB" id="951040at2"/>
<evidence type="ECO:0000259" key="1">
    <source>
        <dbReference type="Pfam" id="PF06056"/>
    </source>
</evidence>
<gene>
    <name evidence="2" type="ORF">SAMN05444371_2515</name>
</gene>
<reference evidence="3" key="1">
    <citation type="submission" date="2016-11" db="EMBL/GenBank/DDBJ databases">
        <authorList>
            <person name="Varghese N."/>
            <person name="Submissions S."/>
        </authorList>
    </citation>
    <scope>NUCLEOTIDE SEQUENCE [LARGE SCALE GENOMIC DNA]</scope>
    <source>
        <strain evidence="3">DSM 18016</strain>
    </source>
</reference>
<dbReference type="RefSeq" id="WP_072998413.1">
    <property type="nucleotide sequence ID" value="NZ_FRAM01000002.1"/>
</dbReference>
<dbReference type="Pfam" id="PF06056">
    <property type="entry name" value="Terminase_5"/>
    <property type="match status" value="1"/>
</dbReference>
<dbReference type="SUPFAM" id="SSF46689">
    <property type="entry name" value="Homeodomain-like"/>
    <property type="match status" value="1"/>
</dbReference>